<dbReference type="GO" id="GO:0050869">
    <property type="term" value="P:negative regulation of B cell activation"/>
    <property type="evidence" value="ECO:0007669"/>
    <property type="project" value="TreeGrafter"/>
</dbReference>
<dbReference type="Pfam" id="PF18567">
    <property type="entry name" value="TIR_3"/>
    <property type="match status" value="1"/>
</dbReference>
<dbReference type="InterPro" id="IPR035897">
    <property type="entry name" value="Toll_tir_struct_dom_sf"/>
</dbReference>
<keyword evidence="1" id="KW-0597">Phosphoprotein</keyword>
<dbReference type="AlphaFoldDB" id="A0AAD9BXC4"/>
<evidence type="ECO:0000256" key="1">
    <source>
        <dbReference type="ARBA" id="ARBA00022553"/>
    </source>
</evidence>
<dbReference type="InterPro" id="IPR052446">
    <property type="entry name" value="B-cell_PI3K-Signaling_Adptrs"/>
</dbReference>
<proteinExistence type="predicted"/>
<dbReference type="Pfam" id="PF14545">
    <property type="entry name" value="DBB"/>
    <property type="match status" value="1"/>
</dbReference>
<dbReference type="InterPro" id="IPR041340">
    <property type="entry name" value="PIK3AP1_TIR"/>
</dbReference>
<protein>
    <submittedName>
        <fullName evidence="4">B-cell scaffold protein with ankyrin repeat</fullName>
    </submittedName>
</protein>
<evidence type="ECO:0000256" key="2">
    <source>
        <dbReference type="SAM" id="MobiDB-lite"/>
    </source>
</evidence>
<feature type="domain" description="DBB" evidence="3">
    <location>
        <begin position="167"/>
        <end position="299"/>
    </location>
</feature>
<dbReference type="PANTHER" id="PTHR16267">
    <property type="entry name" value="BANK1/PIK3AP1 FAMILY MEMBER"/>
    <property type="match status" value="1"/>
</dbReference>
<dbReference type="InterPro" id="IPR017893">
    <property type="entry name" value="DBB_domain"/>
</dbReference>
<dbReference type="EMBL" id="JASDAP010000016">
    <property type="protein sequence ID" value="KAK1890198.1"/>
    <property type="molecule type" value="Genomic_DNA"/>
</dbReference>
<evidence type="ECO:0000259" key="3">
    <source>
        <dbReference type="PROSITE" id="PS51376"/>
    </source>
</evidence>
<sequence>MSHAVEQLLIIYECEAQQWATYLRSLFTGSLSEASICSYDIATVSSRQDDFLHLSQYSCKLLILSKGMLEGLCPKRRFFLARVLCPATAVVVLLCGVESLGPLLEQVPLNGDDCLQVSSEQDAHEYLSAVTDIVKKGALASAANVKPLILGLSERKAAARSVRSMAVVPSRVPCGSSMEVFILLKNESAGSDAEVEFTADNQRLRVKPVCWNERILCVNAPDFPAGHVRVTVYSNGVPLSKAQLQYYSNMEEITCLLARAADPVDFMCQALQQSSVQNLDHKLTSMLLKHMPNGGFQGLQCENTPQRELHHSDVPSLLHFAAQYGFRSVSSVLLQCPGAERALHTANRHGHTPTEIAKRHGHTQLHVLLKERLNMFSSGEDNGDASVYEMMCAAGTTSSKHAEPPAEEGEEEDIYQPLEVEDEYDSILNSTKAVVIANRPPAPTPRPEGTQVKEDGTPYITKVFQKKKTQQGETDLYSLPTKQARGREDSISATYDTFVPKQTSGLQTLIELQQSVKGGALTVDAALERLSDWQRVQKGGEEVQQEKLNQLRASIVSSREADDSVYDKINIVHHTPSVTESESRRGSQEGKSNVYSKPLKGQHSNFFSKADKR</sequence>
<dbReference type="GO" id="GO:0051898">
    <property type="term" value="P:negative regulation of phosphatidylinositol 3-kinase/protein kinase B signal transduction"/>
    <property type="evidence" value="ECO:0007669"/>
    <property type="project" value="TreeGrafter"/>
</dbReference>
<keyword evidence="5" id="KW-1185">Reference proteome</keyword>
<reference evidence="4" key="1">
    <citation type="submission" date="2023-04" db="EMBL/GenBank/DDBJ databases">
        <title>Chromosome-level genome of Chaenocephalus aceratus.</title>
        <authorList>
            <person name="Park H."/>
        </authorList>
    </citation>
    <scope>NUCLEOTIDE SEQUENCE</scope>
    <source>
        <strain evidence="4">DE</strain>
        <tissue evidence="4">Muscle</tissue>
    </source>
</reference>
<dbReference type="PROSITE" id="PS51376">
    <property type="entry name" value="DBB"/>
    <property type="match status" value="1"/>
</dbReference>
<dbReference type="InterPro" id="IPR036770">
    <property type="entry name" value="Ankyrin_rpt-contain_sf"/>
</dbReference>
<dbReference type="GO" id="GO:0005102">
    <property type="term" value="F:signaling receptor binding"/>
    <property type="evidence" value="ECO:0007669"/>
    <property type="project" value="TreeGrafter"/>
</dbReference>
<dbReference type="SUPFAM" id="SSF48403">
    <property type="entry name" value="Ankyrin repeat"/>
    <property type="match status" value="1"/>
</dbReference>
<evidence type="ECO:0000313" key="4">
    <source>
        <dbReference type="EMBL" id="KAK1890198.1"/>
    </source>
</evidence>
<dbReference type="Gene3D" id="1.25.40.20">
    <property type="entry name" value="Ankyrin repeat-containing domain"/>
    <property type="match status" value="1"/>
</dbReference>
<dbReference type="GO" id="GO:1990782">
    <property type="term" value="F:protein tyrosine kinase binding"/>
    <property type="evidence" value="ECO:0007669"/>
    <property type="project" value="TreeGrafter"/>
</dbReference>
<name>A0AAD9BXC4_DISEL</name>
<organism evidence="4 5">
    <name type="scientific">Dissostichus eleginoides</name>
    <name type="common">Patagonian toothfish</name>
    <name type="synonym">Dissostichus amissus</name>
    <dbReference type="NCBI Taxonomy" id="100907"/>
    <lineage>
        <taxon>Eukaryota</taxon>
        <taxon>Metazoa</taxon>
        <taxon>Chordata</taxon>
        <taxon>Craniata</taxon>
        <taxon>Vertebrata</taxon>
        <taxon>Euteleostomi</taxon>
        <taxon>Actinopterygii</taxon>
        <taxon>Neopterygii</taxon>
        <taxon>Teleostei</taxon>
        <taxon>Neoteleostei</taxon>
        <taxon>Acanthomorphata</taxon>
        <taxon>Eupercaria</taxon>
        <taxon>Perciformes</taxon>
        <taxon>Notothenioidei</taxon>
        <taxon>Nototheniidae</taxon>
        <taxon>Dissostichus</taxon>
    </lineage>
</organism>
<evidence type="ECO:0000313" key="5">
    <source>
        <dbReference type="Proteomes" id="UP001228049"/>
    </source>
</evidence>
<accession>A0AAD9BXC4</accession>
<dbReference type="Gene3D" id="3.40.50.10140">
    <property type="entry name" value="Toll/interleukin-1 receptor homology (TIR) domain"/>
    <property type="match status" value="1"/>
</dbReference>
<dbReference type="Proteomes" id="UP001228049">
    <property type="component" value="Unassembled WGS sequence"/>
</dbReference>
<dbReference type="SMART" id="SM01282">
    <property type="entry name" value="DBB"/>
    <property type="match status" value="1"/>
</dbReference>
<feature type="region of interest" description="Disordered" evidence="2">
    <location>
        <begin position="572"/>
        <end position="613"/>
    </location>
</feature>
<dbReference type="GO" id="GO:0042113">
    <property type="term" value="P:B cell activation"/>
    <property type="evidence" value="ECO:0007669"/>
    <property type="project" value="TreeGrafter"/>
</dbReference>
<gene>
    <name evidence="4" type="ORF">KUDE01_014869</name>
</gene>
<comment type="caution">
    <text evidence="4">The sequence shown here is derived from an EMBL/GenBank/DDBJ whole genome shotgun (WGS) entry which is preliminary data.</text>
</comment>
<dbReference type="PANTHER" id="PTHR16267:SF13">
    <property type="entry name" value="B-CELL SCAFFOLD PROTEIN WITH ANKYRIN REPEATS"/>
    <property type="match status" value="1"/>
</dbReference>